<comment type="subcellular location">
    <subcellularLocation>
        <location evidence="2">Cell membrane</location>
    </subcellularLocation>
</comment>
<dbReference type="InterPro" id="IPR036890">
    <property type="entry name" value="HATPase_C_sf"/>
</dbReference>
<keyword evidence="5" id="KW-0808">Transferase</keyword>
<gene>
    <name evidence="14" type="ORF">E4A49_03545</name>
</gene>
<feature type="transmembrane region" description="Helical" evidence="11">
    <location>
        <begin position="26"/>
        <end position="48"/>
    </location>
</feature>
<dbReference type="InterPro" id="IPR003660">
    <property type="entry name" value="HAMP_dom"/>
</dbReference>
<dbReference type="SMART" id="SM00387">
    <property type="entry name" value="HATPase_c"/>
    <property type="match status" value="1"/>
</dbReference>
<dbReference type="CDD" id="cd06225">
    <property type="entry name" value="HAMP"/>
    <property type="match status" value="1"/>
</dbReference>
<protein>
    <recommendedName>
        <fullName evidence="3">histidine kinase</fullName>
        <ecNumber evidence="3">2.7.13.3</ecNumber>
    </recommendedName>
</protein>
<proteinExistence type="predicted"/>
<dbReference type="SMART" id="SM00304">
    <property type="entry name" value="HAMP"/>
    <property type="match status" value="1"/>
</dbReference>
<dbReference type="InterPro" id="IPR050428">
    <property type="entry name" value="TCS_sensor_his_kinase"/>
</dbReference>
<evidence type="ECO:0000256" key="10">
    <source>
        <dbReference type="ARBA" id="ARBA00023136"/>
    </source>
</evidence>
<sequence>MTTTGTTTDRSPRRHWWSGAPVRVRLTVLFVLMTIAALILSGVTAYLLQRASVHERIENALGRTVTELNLLSQNGVVPDTGKPISSASELIEVAMVRTLPVRNEGLLGLENGRATLGAADAVELRLEDDPELVDWALEREDSDVVRISTLTTRQTTYRAAVVPVGGTAAEDRGALLVAFDVEAEIDELQETYSGYALAALLSTLVVVLLAWILLRRVFTPLDQLSATVRTITERDLSRRVPVTGHDDVAKLSTGFNEMLERLEAAFSSQRQLLDDVGHELRTPITIVQGNLEVMDPEDSEDVRESMDISLDELQRMRRLVDDLVLLAKTARPDFVAPEAVDVAALTSAVLEKAAQLGEREWLLESAAETTAMLDVQRITQAWLQLASNAVRYSEDGTRVQLGTAVAGDTLRLWVRDQGIGVAQEDRERIFERFGRGASTRQEGSGLGLTIVSAIAAAHGGHVSLESVEGTGSVFTMEIPLRTPPKDRAPEAPTP</sequence>
<dbReference type="EMBL" id="SPKT01000004">
    <property type="protein sequence ID" value="TFI00457.1"/>
    <property type="molecule type" value="Genomic_DNA"/>
</dbReference>
<dbReference type="Gene3D" id="6.10.340.10">
    <property type="match status" value="1"/>
</dbReference>
<name>A0ABY2K199_9MICC</name>
<accession>A0ABY2K199</accession>
<evidence type="ECO:0000256" key="7">
    <source>
        <dbReference type="ARBA" id="ARBA00022777"/>
    </source>
</evidence>
<dbReference type="Pfam" id="PF02518">
    <property type="entry name" value="HATPase_c"/>
    <property type="match status" value="1"/>
</dbReference>
<feature type="transmembrane region" description="Helical" evidence="11">
    <location>
        <begin position="195"/>
        <end position="214"/>
    </location>
</feature>
<feature type="domain" description="Histidine kinase" evidence="12">
    <location>
        <begin position="275"/>
        <end position="482"/>
    </location>
</feature>
<dbReference type="InterPro" id="IPR003594">
    <property type="entry name" value="HATPase_dom"/>
</dbReference>
<keyword evidence="9" id="KW-0902">Two-component regulatory system</keyword>
<evidence type="ECO:0000259" key="13">
    <source>
        <dbReference type="PROSITE" id="PS50885"/>
    </source>
</evidence>
<dbReference type="InterPro" id="IPR036097">
    <property type="entry name" value="HisK_dim/P_sf"/>
</dbReference>
<dbReference type="EC" id="2.7.13.3" evidence="3"/>
<dbReference type="PANTHER" id="PTHR45436:SF5">
    <property type="entry name" value="SENSOR HISTIDINE KINASE TRCS"/>
    <property type="match status" value="1"/>
</dbReference>
<dbReference type="SMART" id="SM00388">
    <property type="entry name" value="HisKA"/>
    <property type="match status" value="1"/>
</dbReference>
<dbReference type="PANTHER" id="PTHR45436">
    <property type="entry name" value="SENSOR HISTIDINE KINASE YKOH"/>
    <property type="match status" value="1"/>
</dbReference>
<keyword evidence="15" id="KW-1185">Reference proteome</keyword>
<dbReference type="Gene3D" id="3.30.565.10">
    <property type="entry name" value="Histidine kinase-like ATPase, C-terminal domain"/>
    <property type="match status" value="1"/>
</dbReference>
<dbReference type="PROSITE" id="PS50885">
    <property type="entry name" value="HAMP"/>
    <property type="match status" value="1"/>
</dbReference>
<evidence type="ECO:0000256" key="8">
    <source>
        <dbReference type="ARBA" id="ARBA00022989"/>
    </source>
</evidence>
<evidence type="ECO:0000256" key="6">
    <source>
        <dbReference type="ARBA" id="ARBA00022692"/>
    </source>
</evidence>
<comment type="catalytic activity">
    <reaction evidence="1">
        <text>ATP + protein L-histidine = ADP + protein N-phospho-L-histidine.</text>
        <dbReference type="EC" id="2.7.13.3"/>
    </reaction>
</comment>
<dbReference type="InterPro" id="IPR003661">
    <property type="entry name" value="HisK_dim/P_dom"/>
</dbReference>
<dbReference type="GO" id="GO:0016301">
    <property type="term" value="F:kinase activity"/>
    <property type="evidence" value="ECO:0007669"/>
    <property type="project" value="UniProtKB-KW"/>
</dbReference>
<keyword evidence="8 11" id="KW-1133">Transmembrane helix</keyword>
<evidence type="ECO:0000256" key="5">
    <source>
        <dbReference type="ARBA" id="ARBA00022679"/>
    </source>
</evidence>
<evidence type="ECO:0000256" key="4">
    <source>
        <dbReference type="ARBA" id="ARBA00022553"/>
    </source>
</evidence>
<keyword evidence="7 14" id="KW-0418">Kinase</keyword>
<dbReference type="Proteomes" id="UP000297477">
    <property type="component" value="Unassembled WGS sequence"/>
</dbReference>
<dbReference type="PROSITE" id="PS50109">
    <property type="entry name" value="HIS_KIN"/>
    <property type="match status" value="1"/>
</dbReference>
<dbReference type="CDD" id="cd00075">
    <property type="entry name" value="HATPase"/>
    <property type="match status" value="1"/>
</dbReference>
<evidence type="ECO:0000259" key="12">
    <source>
        <dbReference type="PROSITE" id="PS50109"/>
    </source>
</evidence>
<evidence type="ECO:0000313" key="14">
    <source>
        <dbReference type="EMBL" id="TFI00457.1"/>
    </source>
</evidence>
<dbReference type="SUPFAM" id="SSF158472">
    <property type="entry name" value="HAMP domain-like"/>
    <property type="match status" value="1"/>
</dbReference>
<evidence type="ECO:0000256" key="9">
    <source>
        <dbReference type="ARBA" id="ARBA00023012"/>
    </source>
</evidence>
<feature type="domain" description="HAMP" evidence="13">
    <location>
        <begin position="215"/>
        <end position="267"/>
    </location>
</feature>
<organism evidence="14 15">
    <name type="scientific">Micrococcus lylae</name>
    <dbReference type="NCBI Taxonomy" id="1273"/>
    <lineage>
        <taxon>Bacteria</taxon>
        <taxon>Bacillati</taxon>
        <taxon>Actinomycetota</taxon>
        <taxon>Actinomycetes</taxon>
        <taxon>Micrococcales</taxon>
        <taxon>Micrococcaceae</taxon>
        <taxon>Micrococcus</taxon>
    </lineage>
</organism>
<comment type="caution">
    <text evidence="14">The sequence shown here is derived from an EMBL/GenBank/DDBJ whole genome shotgun (WGS) entry which is preliminary data.</text>
</comment>
<evidence type="ECO:0000313" key="15">
    <source>
        <dbReference type="Proteomes" id="UP000297477"/>
    </source>
</evidence>
<dbReference type="PRINTS" id="PR00344">
    <property type="entry name" value="BCTRLSENSOR"/>
</dbReference>
<evidence type="ECO:0000256" key="11">
    <source>
        <dbReference type="SAM" id="Phobius"/>
    </source>
</evidence>
<reference evidence="14 15" key="1">
    <citation type="submission" date="2019-03" db="EMBL/GenBank/DDBJ databases">
        <title>Reclassification of Micrococcus aloeverae and Micrococcus yunnanensis as later heterotypic synonyms of Micrococcus luteus.</title>
        <authorList>
            <person name="Huang C.-H."/>
        </authorList>
    </citation>
    <scope>NUCLEOTIDE SEQUENCE [LARGE SCALE GENOMIC DNA]</scope>
    <source>
        <strain evidence="14 15">BCRC 12151</strain>
    </source>
</reference>
<dbReference type="Gene3D" id="1.10.287.130">
    <property type="match status" value="1"/>
</dbReference>
<keyword evidence="10 11" id="KW-0472">Membrane</keyword>
<keyword evidence="4" id="KW-0597">Phosphoprotein</keyword>
<evidence type="ECO:0000256" key="3">
    <source>
        <dbReference type="ARBA" id="ARBA00012438"/>
    </source>
</evidence>
<dbReference type="InterPro" id="IPR004358">
    <property type="entry name" value="Sig_transdc_His_kin-like_C"/>
</dbReference>
<dbReference type="CDD" id="cd00082">
    <property type="entry name" value="HisKA"/>
    <property type="match status" value="1"/>
</dbReference>
<dbReference type="SUPFAM" id="SSF47384">
    <property type="entry name" value="Homodimeric domain of signal transducing histidine kinase"/>
    <property type="match status" value="1"/>
</dbReference>
<dbReference type="Pfam" id="PF00512">
    <property type="entry name" value="HisKA"/>
    <property type="match status" value="1"/>
</dbReference>
<dbReference type="InterPro" id="IPR005467">
    <property type="entry name" value="His_kinase_dom"/>
</dbReference>
<dbReference type="RefSeq" id="WP_082740111.1">
    <property type="nucleotide sequence ID" value="NZ_SPKT01000004.1"/>
</dbReference>
<keyword evidence="6 11" id="KW-0812">Transmembrane</keyword>
<dbReference type="Pfam" id="PF00672">
    <property type="entry name" value="HAMP"/>
    <property type="match status" value="1"/>
</dbReference>
<evidence type="ECO:0000256" key="2">
    <source>
        <dbReference type="ARBA" id="ARBA00004236"/>
    </source>
</evidence>
<evidence type="ECO:0000256" key="1">
    <source>
        <dbReference type="ARBA" id="ARBA00000085"/>
    </source>
</evidence>
<dbReference type="SUPFAM" id="SSF55874">
    <property type="entry name" value="ATPase domain of HSP90 chaperone/DNA topoisomerase II/histidine kinase"/>
    <property type="match status" value="1"/>
</dbReference>